<keyword evidence="2" id="KW-1185">Reference proteome</keyword>
<accession>A0AAV4RH42</accession>
<gene>
    <name evidence="1" type="ORF">CEXT_85481</name>
</gene>
<organism evidence="1 2">
    <name type="scientific">Caerostris extrusa</name>
    <name type="common">Bark spider</name>
    <name type="synonym">Caerostris bankana</name>
    <dbReference type="NCBI Taxonomy" id="172846"/>
    <lineage>
        <taxon>Eukaryota</taxon>
        <taxon>Metazoa</taxon>
        <taxon>Ecdysozoa</taxon>
        <taxon>Arthropoda</taxon>
        <taxon>Chelicerata</taxon>
        <taxon>Arachnida</taxon>
        <taxon>Araneae</taxon>
        <taxon>Araneomorphae</taxon>
        <taxon>Entelegynae</taxon>
        <taxon>Araneoidea</taxon>
        <taxon>Araneidae</taxon>
        <taxon>Caerostris</taxon>
    </lineage>
</organism>
<dbReference type="EMBL" id="BPLR01007854">
    <property type="protein sequence ID" value="GIY20221.1"/>
    <property type="molecule type" value="Genomic_DNA"/>
</dbReference>
<protein>
    <submittedName>
        <fullName evidence="1">Uncharacterized protein</fullName>
    </submittedName>
</protein>
<comment type="caution">
    <text evidence="1">The sequence shown here is derived from an EMBL/GenBank/DDBJ whole genome shotgun (WGS) entry which is preliminary data.</text>
</comment>
<evidence type="ECO:0000313" key="2">
    <source>
        <dbReference type="Proteomes" id="UP001054945"/>
    </source>
</evidence>
<name>A0AAV4RH42_CAEEX</name>
<proteinExistence type="predicted"/>
<dbReference type="AlphaFoldDB" id="A0AAV4RH42"/>
<sequence>MVNGRMWVGREMPRACPSMSIRSKDPFDGHGSVNVRSVQFERVINPLAKMDVVFRTDNPIASAYRHIGKSMTQTSLCRELHALTVT</sequence>
<reference evidence="1 2" key="1">
    <citation type="submission" date="2021-06" db="EMBL/GenBank/DDBJ databases">
        <title>Caerostris extrusa draft genome.</title>
        <authorList>
            <person name="Kono N."/>
            <person name="Arakawa K."/>
        </authorList>
    </citation>
    <scope>NUCLEOTIDE SEQUENCE [LARGE SCALE GENOMIC DNA]</scope>
</reference>
<dbReference type="Proteomes" id="UP001054945">
    <property type="component" value="Unassembled WGS sequence"/>
</dbReference>
<evidence type="ECO:0000313" key="1">
    <source>
        <dbReference type="EMBL" id="GIY20221.1"/>
    </source>
</evidence>